<comment type="caution">
    <text evidence="2">The sequence shown here is derived from an EMBL/GenBank/DDBJ whole genome shotgun (WGS) entry which is preliminary data.</text>
</comment>
<evidence type="ECO:0000313" key="4">
    <source>
        <dbReference type="Proteomes" id="UP000663829"/>
    </source>
</evidence>
<gene>
    <name evidence="2" type="ORF">GPM918_LOCUS24316</name>
    <name evidence="3" type="ORF">SRO942_LOCUS24315</name>
</gene>
<dbReference type="AlphaFoldDB" id="A0A814X501"/>
<reference evidence="2" key="1">
    <citation type="submission" date="2021-02" db="EMBL/GenBank/DDBJ databases">
        <authorList>
            <person name="Nowell W R."/>
        </authorList>
    </citation>
    <scope>NUCLEOTIDE SEQUENCE</scope>
</reference>
<dbReference type="OrthoDB" id="10069895at2759"/>
<proteinExistence type="predicted"/>
<feature type="region of interest" description="Disordered" evidence="1">
    <location>
        <begin position="69"/>
        <end position="99"/>
    </location>
</feature>
<name>A0A814X501_9BILA</name>
<keyword evidence="4" id="KW-1185">Reference proteome</keyword>
<accession>A0A814X501</accession>
<organism evidence="2 4">
    <name type="scientific">Didymodactylos carnosus</name>
    <dbReference type="NCBI Taxonomy" id="1234261"/>
    <lineage>
        <taxon>Eukaryota</taxon>
        <taxon>Metazoa</taxon>
        <taxon>Spiralia</taxon>
        <taxon>Gnathifera</taxon>
        <taxon>Rotifera</taxon>
        <taxon>Eurotatoria</taxon>
        <taxon>Bdelloidea</taxon>
        <taxon>Philodinida</taxon>
        <taxon>Philodinidae</taxon>
        <taxon>Didymodactylos</taxon>
    </lineage>
</organism>
<sequence length="218" mass="25449">MLNLIDYLSFESLNNRGDDFYNQKQNITIQVITYYSYTPVTPLFHLFNQRIKTYANKLKLNVLSQHTQSTAMPSDTSLNKDNENMSTKNSSQQHPVSDRERVNLESHQLIWLDKSINSNQSDSTVTVERLRNVVDYTKLYYNPEECLQHIEQTKDTATFLIGSDELVRIFIPKIHDLENIQAIYIYCSQNEYCQQWISNYSKVSPFQGFSSPTLSAFF</sequence>
<feature type="compositionally biased region" description="Polar residues" evidence="1">
    <location>
        <begin position="84"/>
        <end position="95"/>
    </location>
</feature>
<evidence type="ECO:0000313" key="2">
    <source>
        <dbReference type="EMBL" id="CAF1213148.1"/>
    </source>
</evidence>
<dbReference type="EMBL" id="CAJNOQ010009018">
    <property type="protein sequence ID" value="CAF1213148.1"/>
    <property type="molecule type" value="Genomic_DNA"/>
</dbReference>
<dbReference type="Proteomes" id="UP000681722">
    <property type="component" value="Unassembled WGS sequence"/>
</dbReference>
<dbReference type="Proteomes" id="UP000663829">
    <property type="component" value="Unassembled WGS sequence"/>
</dbReference>
<dbReference type="EMBL" id="CAJOBC010009019">
    <property type="protein sequence ID" value="CAF3977134.1"/>
    <property type="molecule type" value="Genomic_DNA"/>
</dbReference>
<protein>
    <submittedName>
        <fullName evidence="2">Uncharacterized protein</fullName>
    </submittedName>
</protein>
<evidence type="ECO:0000313" key="3">
    <source>
        <dbReference type="EMBL" id="CAF3977134.1"/>
    </source>
</evidence>
<evidence type="ECO:0000256" key="1">
    <source>
        <dbReference type="SAM" id="MobiDB-lite"/>
    </source>
</evidence>